<dbReference type="EMBL" id="CAWUPB010000851">
    <property type="protein sequence ID" value="CAK7326388.1"/>
    <property type="molecule type" value="Genomic_DNA"/>
</dbReference>
<evidence type="ECO:0000313" key="1">
    <source>
        <dbReference type="EMBL" id="CAK7326388.1"/>
    </source>
</evidence>
<reference evidence="1 2" key="1">
    <citation type="submission" date="2024-01" db="EMBL/GenBank/DDBJ databases">
        <authorList>
            <person name="Waweru B."/>
        </authorList>
    </citation>
    <scope>NUCLEOTIDE SEQUENCE [LARGE SCALE GENOMIC DNA]</scope>
</reference>
<name>A0AAV1R002_9ROSI</name>
<accession>A0AAV1R002</accession>
<comment type="caution">
    <text evidence="1">The sequence shown here is derived from an EMBL/GenBank/DDBJ whole genome shotgun (WGS) entry which is preliminary data.</text>
</comment>
<keyword evidence="2" id="KW-1185">Reference proteome</keyword>
<dbReference type="Proteomes" id="UP001314170">
    <property type="component" value="Unassembled WGS sequence"/>
</dbReference>
<protein>
    <submittedName>
        <fullName evidence="1">Uncharacterized protein</fullName>
    </submittedName>
</protein>
<evidence type="ECO:0000313" key="2">
    <source>
        <dbReference type="Proteomes" id="UP001314170"/>
    </source>
</evidence>
<organism evidence="1 2">
    <name type="scientific">Dovyalis caffra</name>
    <dbReference type="NCBI Taxonomy" id="77055"/>
    <lineage>
        <taxon>Eukaryota</taxon>
        <taxon>Viridiplantae</taxon>
        <taxon>Streptophyta</taxon>
        <taxon>Embryophyta</taxon>
        <taxon>Tracheophyta</taxon>
        <taxon>Spermatophyta</taxon>
        <taxon>Magnoliopsida</taxon>
        <taxon>eudicotyledons</taxon>
        <taxon>Gunneridae</taxon>
        <taxon>Pentapetalae</taxon>
        <taxon>rosids</taxon>
        <taxon>fabids</taxon>
        <taxon>Malpighiales</taxon>
        <taxon>Salicaceae</taxon>
        <taxon>Flacourtieae</taxon>
        <taxon>Dovyalis</taxon>
    </lineage>
</organism>
<gene>
    <name evidence="1" type="ORF">DCAF_LOCUS4088</name>
</gene>
<sequence length="126" mass="13890">MADAVHPTWISRLEEACTECRARRYYVLGRLVEAYMWEPLVAHERGALSRMKGGELRRARRARSGRVLPAWSACACKCAAGEACKCASYHTLGRPVEVPLYARGTRLRRAIGVGGPACMDRGLGRG</sequence>
<dbReference type="AlphaFoldDB" id="A0AAV1R002"/>
<proteinExistence type="predicted"/>